<feature type="transmembrane region" description="Helical" evidence="3">
    <location>
        <begin position="267"/>
        <end position="284"/>
    </location>
</feature>
<feature type="transmembrane region" description="Helical" evidence="3">
    <location>
        <begin position="12"/>
        <end position="29"/>
    </location>
</feature>
<feature type="transmembrane region" description="Helical" evidence="3">
    <location>
        <begin position="511"/>
        <end position="529"/>
    </location>
</feature>
<proteinExistence type="inferred from homology"/>
<feature type="transmembrane region" description="Helical" evidence="3">
    <location>
        <begin position="792"/>
        <end position="811"/>
    </location>
</feature>
<feature type="transmembrane region" description="Helical" evidence="3">
    <location>
        <begin position="291"/>
        <end position="310"/>
    </location>
</feature>
<keyword evidence="3" id="KW-1133">Transmembrane helix</keyword>
<dbReference type="InterPro" id="IPR002541">
    <property type="entry name" value="Cyt_c_assembly"/>
</dbReference>
<dbReference type="RefSeq" id="WP_089355386.1">
    <property type="nucleotide sequence ID" value="NZ_FZPD01000001.1"/>
</dbReference>
<evidence type="ECO:0000313" key="6">
    <source>
        <dbReference type="EMBL" id="SNS55235.1"/>
    </source>
</evidence>
<protein>
    <submittedName>
        <fullName evidence="6">Cytochrome c-type biogenesis protein CcmF</fullName>
    </submittedName>
</protein>
<feature type="transmembrane region" description="Helical" evidence="3">
    <location>
        <begin position="477"/>
        <end position="499"/>
    </location>
</feature>
<gene>
    <name evidence="6" type="ORF">SAMN05421640_0633</name>
</gene>
<dbReference type="AlphaFoldDB" id="A0A239FEP8"/>
<dbReference type="PANTHER" id="PTHR43653:SF1">
    <property type="entry name" value="CYTOCHROME C-TYPE BIOGENESIS PROTEIN CCMF"/>
    <property type="match status" value="1"/>
</dbReference>
<dbReference type="PANTHER" id="PTHR43653">
    <property type="entry name" value="CYTOCHROME C ASSEMBLY PROTEIN-RELATED"/>
    <property type="match status" value="1"/>
</dbReference>
<accession>A0A239FEP8</accession>
<keyword evidence="3" id="KW-0472">Membrane</keyword>
<evidence type="ECO:0000256" key="3">
    <source>
        <dbReference type="SAM" id="Phobius"/>
    </source>
</evidence>
<evidence type="ECO:0000259" key="5">
    <source>
        <dbReference type="Pfam" id="PF16327"/>
    </source>
</evidence>
<feature type="transmembrane region" description="Helical" evidence="3">
    <location>
        <begin position="370"/>
        <end position="392"/>
    </location>
</feature>
<dbReference type="GO" id="GO:0015232">
    <property type="term" value="F:heme transmembrane transporter activity"/>
    <property type="evidence" value="ECO:0007669"/>
    <property type="project" value="InterPro"/>
</dbReference>
<feature type="transmembrane region" description="Helical" evidence="3">
    <location>
        <begin position="124"/>
        <end position="145"/>
    </location>
</feature>
<feature type="transmembrane region" description="Helical" evidence="3">
    <location>
        <begin position="453"/>
        <end position="471"/>
    </location>
</feature>
<feature type="domain" description="Cytochrome c-type biogenesis protein CcmF C-terminal" evidence="5">
    <location>
        <begin position="335"/>
        <end position="531"/>
    </location>
</feature>
<dbReference type="Pfam" id="PF01578">
    <property type="entry name" value="Cytochrom_C_asm"/>
    <property type="match status" value="1"/>
</dbReference>
<sequence>MIHYFEGQLGHAFAIIAFVSSLLAAYAFFKGRNQDAKWTAFGAKIFYVHSFAILGIIGTLFYLITNHYFEYHYVFSHSSKILPVYYQISCFWEGQEGSFLLWMFWNAVLGIILINTNKFWKAPVMLIMSLTQVFLASMILGVVIFEVKLGSSPFMLLREVIDAPIFKTNPNFIPEDGNGLNPLLQNYWMVIHPPTLFLGFATTVIPFAYCIGGLIIGKNKEWIRPALPWAQFSAMILGVGILMGAYWAYETLNFGGYWNWDPVENAIYIPWLVLVAAIHVMIAYKKSGSALKLSMILVVASFILVLYATFLTRSGILGNSSVHSFTDLGLSGQLLIYLLVFITLSVFFITKRWREIPATKEETSTYSREFWIFMGASVLCLMAFQVLIYTSMPVYNQIANFFGFDLNLAPPTDIYDAYSLPQMILAIFLAILSGTGQFFWWKKMDRKKLKAELTTPFIISLVISGLVIVIAKITNPYYLILLVTCVYSITANAKIFIGVAKSNIKLSGGSITHIGVALMLVGILFSSGYSTILSTNYTSMVWSTEFPEEVNRDNLLLFINEPRQMKEYSMIYRGIRKETREDGYVDQNELTLTPDPLKVIKNGTDTLTLISPENSFFEVEYHTKEGKEFTLFPRVQINQAMDMIVYSPDIKRKLSADMYTHVRTFPDPDQEPDWSEPKEIKVEIGDQFFINDYVATLERMEPIAEIDGTPLNQEDVAVKAVIEVQGEYKNYLAEPIFVIRNREFVGRIDDQVDDLAFRISIQNILPQENAVLLAYQTTQKDWIIMEAVKKPWINLLWIGTFLLVIGFVVAIRRRYLEFVKMRDKGVEA</sequence>
<dbReference type="InterPro" id="IPR003567">
    <property type="entry name" value="Cyt_c_biogenesis"/>
</dbReference>
<feature type="transmembrane region" description="Helical" evidence="3">
    <location>
        <begin position="330"/>
        <end position="349"/>
    </location>
</feature>
<evidence type="ECO:0000259" key="4">
    <source>
        <dbReference type="Pfam" id="PF01578"/>
    </source>
</evidence>
<keyword evidence="3" id="KW-0812">Transmembrane</keyword>
<dbReference type="PRINTS" id="PR01410">
    <property type="entry name" value="CCBIOGENESIS"/>
</dbReference>
<evidence type="ECO:0000256" key="2">
    <source>
        <dbReference type="ARBA" id="ARBA00022748"/>
    </source>
</evidence>
<feature type="transmembrane region" description="Helical" evidence="3">
    <location>
        <begin position="420"/>
        <end position="441"/>
    </location>
</feature>
<feature type="transmembrane region" description="Helical" evidence="3">
    <location>
        <begin position="99"/>
        <end position="117"/>
    </location>
</feature>
<dbReference type="Proteomes" id="UP000198393">
    <property type="component" value="Unassembled WGS sequence"/>
</dbReference>
<feature type="transmembrane region" description="Helical" evidence="3">
    <location>
        <begin position="196"/>
        <end position="217"/>
    </location>
</feature>
<reference evidence="6 7" key="1">
    <citation type="submission" date="2017-06" db="EMBL/GenBank/DDBJ databases">
        <authorList>
            <person name="Kim H.J."/>
            <person name="Triplett B.A."/>
        </authorList>
    </citation>
    <scope>NUCLEOTIDE SEQUENCE [LARGE SCALE GENOMIC DNA]</scope>
    <source>
        <strain evidence="6 7">DSM 19307</strain>
    </source>
</reference>
<dbReference type="EMBL" id="FZPD01000001">
    <property type="protein sequence ID" value="SNS55235.1"/>
    <property type="molecule type" value="Genomic_DNA"/>
</dbReference>
<dbReference type="OrthoDB" id="9761451at2"/>
<dbReference type="Pfam" id="PF16327">
    <property type="entry name" value="CcmF_C"/>
    <property type="match status" value="1"/>
</dbReference>
<evidence type="ECO:0000256" key="1">
    <source>
        <dbReference type="ARBA" id="ARBA00009186"/>
    </source>
</evidence>
<dbReference type="GO" id="GO:0017004">
    <property type="term" value="P:cytochrome complex assembly"/>
    <property type="evidence" value="ECO:0007669"/>
    <property type="project" value="UniProtKB-KW"/>
</dbReference>
<dbReference type="InterPro" id="IPR032523">
    <property type="entry name" value="CcmF_C"/>
</dbReference>
<dbReference type="GO" id="GO:0016020">
    <property type="term" value="C:membrane"/>
    <property type="evidence" value="ECO:0007669"/>
    <property type="project" value="InterPro"/>
</dbReference>
<dbReference type="GO" id="GO:0020037">
    <property type="term" value="F:heme binding"/>
    <property type="evidence" value="ECO:0007669"/>
    <property type="project" value="InterPro"/>
</dbReference>
<keyword evidence="7" id="KW-1185">Reference proteome</keyword>
<feature type="domain" description="Cytochrome c assembly protein" evidence="4">
    <location>
        <begin position="95"/>
        <end position="314"/>
    </location>
</feature>
<evidence type="ECO:0000313" key="7">
    <source>
        <dbReference type="Proteomes" id="UP000198393"/>
    </source>
</evidence>
<comment type="similarity">
    <text evidence="1">Belongs to the CcmF/CycK/Ccl1/NrfE/CcsA family.</text>
</comment>
<feature type="transmembrane region" description="Helical" evidence="3">
    <location>
        <begin position="229"/>
        <end position="247"/>
    </location>
</feature>
<keyword evidence="2" id="KW-0201">Cytochrome c-type biogenesis</keyword>
<name>A0A239FEP8_EKHLU</name>
<organism evidence="6 7">
    <name type="scientific">Ekhidna lutea</name>
    <dbReference type="NCBI Taxonomy" id="447679"/>
    <lineage>
        <taxon>Bacteria</taxon>
        <taxon>Pseudomonadati</taxon>
        <taxon>Bacteroidota</taxon>
        <taxon>Cytophagia</taxon>
        <taxon>Cytophagales</taxon>
        <taxon>Reichenbachiellaceae</taxon>
        <taxon>Ekhidna</taxon>
    </lineage>
</organism>
<feature type="transmembrane region" description="Helical" evidence="3">
    <location>
        <begin position="41"/>
        <end position="64"/>
    </location>
</feature>